<keyword evidence="3" id="KW-1185">Reference proteome</keyword>
<dbReference type="SUPFAM" id="SSF56925">
    <property type="entry name" value="OMPA-like"/>
    <property type="match status" value="1"/>
</dbReference>
<dbReference type="EMBL" id="VJVW01000007">
    <property type="protein sequence ID" value="MUP43828.1"/>
    <property type="molecule type" value="Genomic_DNA"/>
</dbReference>
<name>A0A7K1LSS6_9FLAO</name>
<accession>A0A7K1LSS6</accession>
<evidence type="ECO:0000313" key="2">
    <source>
        <dbReference type="EMBL" id="MUP43828.1"/>
    </source>
</evidence>
<gene>
    <name evidence="2" type="ORF">FLP08_14695</name>
</gene>
<dbReference type="InterPro" id="IPR011250">
    <property type="entry name" value="OMP/PagP_B-barrel"/>
</dbReference>
<dbReference type="Gene3D" id="2.40.160.20">
    <property type="match status" value="1"/>
</dbReference>
<organism evidence="2 3">
    <name type="scientific">Christiangramia aestuarii</name>
    <dbReference type="NCBI Taxonomy" id="1028746"/>
    <lineage>
        <taxon>Bacteria</taxon>
        <taxon>Pseudomonadati</taxon>
        <taxon>Bacteroidota</taxon>
        <taxon>Flavobacteriia</taxon>
        <taxon>Flavobacteriales</taxon>
        <taxon>Flavobacteriaceae</taxon>
        <taxon>Christiangramia</taxon>
    </lineage>
</organism>
<sequence>MRVSQFYLFLHLRRKQLLELRQGATSDYSESGLEVKEKLQLDYLNLPVLAKYKFAPGWNLHLGPQIGFLLNAESEYEVSFVGETESDSEDLKDYVSSIDFGLSGGFGYELDMGVFFDARYYLGLSNINDSDEDFDSDYSIENNVIQLSVGYKF</sequence>
<protein>
    <submittedName>
        <fullName evidence="2">PorT family protein</fullName>
    </submittedName>
</protein>
<dbReference type="Pfam" id="PF13568">
    <property type="entry name" value="OMP_b-brl_2"/>
    <property type="match status" value="1"/>
</dbReference>
<dbReference type="Proteomes" id="UP000460416">
    <property type="component" value="Unassembled WGS sequence"/>
</dbReference>
<dbReference type="OrthoDB" id="1259003at2"/>
<dbReference type="InterPro" id="IPR025665">
    <property type="entry name" value="Beta-barrel_OMP_2"/>
</dbReference>
<dbReference type="AlphaFoldDB" id="A0A7K1LSS6"/>
<evidence type="ECO:0000259" key="1">
    <source>
        <dbReference type="Pfam" id="PF13568"/>
    </source>
</evidence>
<proteinExistence type="predicted"/>
<evidence type="ECO:0000313" key="3">
    <source>
        <dbReference type="Proteomes" id="UP000460416"/>
    </source>
</evidence>
<dbReference type="RefSeq" id="WP_156277853.1">
    <property type="nucleotide sequence ID" value="NZ_BAABGI010000006.1"/>
</dbReference>
<feature type="domain" description="Outer membrane protein beta-barrel" evidence="1">
    <location>
        <begin position="22"/>
        <end position="127"/>
    </location>
</feature>
<comment type="caution">
    <text evidence="2">The sequence shown here is derived from an EMBL/GenBank/DDBJ whole genome shotgun (WGS) entry which is preliminary data.</text>
</comment>
<reference evidence="2 3" key="1">
    <citation type="submission" date="2019-07" db="EMBL/GenBank/DDBJ databases">
        <title>Gramella aestuarii sp. nov., isolated from a tidal flat, and emended description of Gramella echinicola.</title>
        <authorList>
            <person name="Liu L."/>
        </authorList>
    </citation>
    <scope>NUCLEOTIDE SEQUENCE [LARGE SCALE GENOMIC DNA]</scope>
    <source>
        <strain evidence="2 3">BS12</strain>
    </source>
</reference>